<evidence type="ECO:0000313" key="2">
    <source>
        <dbReference type="EMBL" id="OXA52196.1"/>
    </source>
</evidence>
<dbReference type="AlphaFoldDB" id="A0A226E6J3"/>
<evidence type="ECO:0000259" key="1">
    <source>
        <dbReference type="Pfam" id="PF00646"/>
    </source>
</evidence>
<proteinExistence type="predicted"/>
<accession>A0A226E6J3</accession>
<feature type="domain" description="F-box" evidence="1">
    <location>
        <begin position="18"/>
        <end position="48"/>
    </location>
</feature>
<keyword evidence="3" id="KW-1185">Reference proteome</keyword>
<comment type="caution">
    <text evidence="2">The sequence shown here is derived from an EMBL/GenBank/DDBJ whole genome shotgun (WGS) entry which is preliminary data.</text>
</comment>
<dbReference type="EMBL" id="LNIX01000007">
    <property type="protein sequence ID" value="OXA52196.1"/>
    <property type="molecule type" value="Genomic_DNA"/>
</dbReference>
<gene>
    <name evidence="2" type="ORF">Fcan01_13488</name>
</gene>
<organism evidence="2 3">
    <name type="scientific">Folsomia candida</name>
    <name type="common">Springtail</name>
    <dbReference type="NCBI Taxonomy" id="158441"/>
    <lineage>
        <taxon>Eukaryota</taxon>
        <taxon>Metazoa</taxon>
        <taxon>Ecdysozoa</taxon>
        <taxon>Arthropoda</taxon>
        <taxon>Hexapoda</taxon>
        <taxon>Collembola</taxon>
        <taxon>Entomobryomorpha</taxon>
        <taxon>Isotomoidea</taxon>
        <taxon>Isotomidae</taxon>
        <taxon>Proisotominae</taxon>
        <taxon>Folsomia</taxon>
    </lineage>
</organism>
<dbReference type="InterPro" id="IPR001810">
    <property type="entry name" value="F-box_dom"/>
</dbReference>
<sequence>MSAQCGGDTKFKDIPCEVIVSKIFAYFPPRERQLLRAVSTTWKSIIDDFFGQTVHITNKNWDSMMSSRDIFYARFVNWTRDLGNHIEPSDFTVRIKTLELSSPRAPVHYFGILPLLKSCVNLSTLSIGNVIGAYVKDFDTDMDTSLDSWMATYDQGNPVWFPNLETFKFIDNWAVPSASVGSYAQGCCQRKSEFIAFLFKKLSLTKLKRLQVEFHNSFWWISLRDLFTLVEPHQFETIGQSINGDENGDPQIFSKESRYKTLVQLPLRLLGKTLATTLNFVEIQYHTILTVQCQFHTGNFAINGIRQLSRFKSFISKDASEGKCGRLNYLQAQEIHNLWADVLNNSQFSLKEFDGEQTFDTPDHLLPILTNNVCTLQNTRILTTLSSPQLDEDDDVVADEDALWDQIDFRRFQKQQKLTHLSFIVDKISPSNVELCDAHPFFRHIKDLPDSLVYLEMSCPIHLTIKDEGDNGSLGFCDCLGHLKNLKELILWNTSYSSELNSPWFVVNNSKQVTMIKPSHIEAFIINFPNLVSLHFNWTCTQESKNCCECSCDLCTTVQLQEEEEGSSGSKNICDAVFDKEIFKMEHVKYYDPSIQTQVIKRVKISDGKCVKNAKTIVPTRLCVNIITS</sequence>
<name>A0A226E6J3_FOLCA</name>
<dbReference type="Proteomes" id="UP000198287">
    <property type="component" value="Unassembled WGS sequence"/>
</dbReference>
<protein>
    <recommendedName>
        <fullName evidence="1">F-box domain-containing protein</fullName>
    </recommendedName>
</protein>
<dbReference type="Pfam" id="PF00646">
    <property type="entry name" value="F-box"/>
    <property type="match status" value="1"/>
</dbReference>
<reference evidence="2 3" key="1">
    <citation type="submission" date="2015-12" db="EMBL/GenBank/DDBJ databases">
        <title>The genome of Folsomia candida.</title>
        <authorList>
            <person name="Faddeeva A."/>
            <person name="Derks M.F."/>
            <person name="Anvar Y."/>
            <person name="Smit S."/>
            <person name="Van Straalen N."/>
            <person name="Roelofs D."/>
        </authorList>
    </citation>
    <scope>NUCLEOTIDE SEQUENCE [LARGE SCALE GENOMIC DNA]</scope>
    <source>
        <strain evidence="2 3">VU population</strain>
        <tissue evidence="2">Whole body</tissue>
    </source>
</reference>
<evidence type="ECO:0000313" key="3">
    <source>
        <dbReference type="Proteomes" id="UP000198287"/>
    </source>
</evidence>